<evidence type="ECO:0000313" key="2">
    <source>
        <dbReference type="Proteomes" id="UP000053257"/>
    </source>
</evidence>
<accession>A0A0C3PXK4</accession>
<dbReference type="AlphaFoldDB" id="A0A0C3PXK4"/>
<protein>
    <submittedName>
        <fullName evidence="1">Uncharacterized protein</fullName>
    </submittedName>
</protein>
<sequence>MIAWWLRARCRDAQMRPCRLRRHAVRVFLCPRWLLRSESGARRCHTCCYCIVHAQRTTVPDNRCNAIGNRDARMVYKYSDGCSTYVQNETKNEERKEIGTSAVRIRGTMQRRMRESDPEGYLWNTTNRADDMNWR</sequence>
<keyword evidence="2" id="KW-1185">Reference proteome</keyword>
<evidence type="ECO:0000313" key="1">
    <source>
        <dbReference type="EMBL" id="KIP12863.1"/>
    </source>
</evidence>
<dbReference type="HOGENOM" id="CLU_1886504_0_0_1"/>
<reference evidence="1 2" key="1">
    <citation type="journal article" date="2014" name="PLoS Genet.">
        <title>Analysis of the Phlebiopsis gigantea genome, transcriptome and secretome provides insight into its pioneer colonization strategies of wood.</title>
        <authorList>
            <person name="Hori C."/>
            <person name="Ishida T."/>
            <person name="Igarashi K."/>
            <person name="Samejima M."/>
            <person name="Suzuki H."/>
            <person name="Master E."/>
            <person name="Ferreira P."/>
            <person name="Ruiz-Duenas F.J."/>
            <person name="Held B."/>
            <person name="Canessa P."/>
            <person name="Larrondo L.F."/>
            <person name="Schmoll M."/>
            <person name="Druzhinina I.S."/>
            <person name="Kubicek C.P."/>
            <person name="Gaskell J.A."/>
            <person name="Kersten P."/>
            <person name="St John F."/>
            <person name="Glasner J."/>
            <person name="Sabat G."/>
            <person name="Splinter BonDurant S."/>
            <person name="Syed K."/>
            <person name="Yadav J."/>
            <person name="Mgbeahuruike A.C."/>
            <person name="Kovalchuk A."/>
            <person name="Asiegbu F.O."/>
            <person name="Lackner G."/>
            <person name="Hoffmeister D."/>
            <person name="Rencoret J."/>
            <person name="Gutierrez A."/>
            <person name="Sun H."/>
            <person name="Lindquist E."/>
            <person name="Barry K."/>
            <person name="Riley R."/>
            <person name="Grigoriev I.V."/>
            <person name="Henrissat B."/>
            <person name="Kues U."/>
            <person name="Berka R.M."/>
            <person name="Martinez A.T."/>
            <person name="Covert S.F."/>
            <person name="Blanchette R.A."/>
            <person name="Cullen D."/>
        </authorList>
    </citation>
    <scope>NUCLEOTIDE SEQUENCE [LARGE SCALE GENOMIC DNA]</scope>
    <source>
        <strain evidence="1 2">11061_1 CR5-6</strain>
    </source>
</reference>
<organism evidence="1 2">
    <name type="scientific">Phlebiopsis gigantea (strain 11061_1 CR5-6)</name>
    <name type="common">White-rot fungus</name>
    <name type="synonym">Peniophora gigantea</name>
    <dbReference type="NCBI Taxonomy" id="745531"/>
    <lineage>
        <taxon>Eukaryota</taxon>
        <taxon>Fungi</taxon>
        <taxon>Dikarya</taxon>
        <taxon>Basidiomycota</taxon>
        <taxon>Agaricomycotina</taxon>
        <taxon>Agaricomycetes</taxon>
        <taxon>Polyporales</taxon>
        <taxon>Phanerochaetaceae</taxon>
        <taxon>Phlebiopsis</taxon>
    </lineage>
</organism>
<gene>
    <name evidence="1" type="ORF">PHLGIDRAFT_137869</name>
</gene>
<proteinExistence type="predicted"/>
<dbReference type="EMBL" id="KN840438">
    <property type="protein sequence ID" value="KIP12863.1"/>
    <property type="molecule type" value="Genomic_DNA"/>
</dbReference>
<dbReference type="Proteomes" id="UP000053257">
    <property type="component" value="Unassembled WGS sequence"/>
</dbReference>
<name>A0A0C3PXK4_PHLG1</name>